<name>A0ABP0Z4I4_9ROSI</name>
<keyword evidence="3" id="KW-1185">Reference proteome</keyword>
<gene>
    <name evidence="2" type="ORF">CITCOLO1_LOCUS19808</name>
</gene>
<sequence length="292" mass="32497">MAGRNFPGIEVSSFSDMVFGFLDDGELSPAEGFGSSFDSQESETTAFDENDEEKENGESLEESKSFWETQNQILQATICRTNSMESKIRNATKDAVKAIQGTGGACGCGKSVLAITGCRSCLMREVSGHLRNAGYDSAVCKTKWKSSQHIPSGEHTFLDVVHKNSKKGEVRLIIELNFRAEFEMARASEEYNRLVRRLPEIFVGKVEKLQGVIKVICGAAKKCMKEKKMHLGPWRKQRYMQAKWLSACERTMSMPLVSVVGYSSGRLPKPRASMLTVDFLDKLPNRTAVEVV</sequence>
<dbReference type="PANTHER" id="PTHR31579:SF2">
    <property type="entry name" value="DUF506 FAMILY PROTEIN"/>
    <property type="match status" value="1"/>
</dbReference>
<feature type="region of interest" description="Disordered" evidence="1">
    <location>
        <begin position="30"/>
        <end position="65"/>
    </location>
</feature>
<evidence type="ECO:0000256" key="1">
    <source>
        <dbReference type="SAM" id="MobiDB-lite"/>
    </source>
</evidence>
<evidence type="ECO:0000313" key="3">
    <source>
        <dbReference type="Proteomes" id="UP001642487"/>
    </source>
</evidence>
<dbReference type="Pfam" id="PF04720">
    <property type="entry name" value="PDDEXK_6"/>
    <property type="match status" value="1"/>
</dbReference>
<organism evidence="2 3">
    <name type="scientific">Citrullus colocynthis</name>
    <name type="common">colocynth</name>
    <dbReference type="NCBI Taxonomy" id="252529"/>
    <lineage>
        <taxon>Eukaryota</taxon>
        <taxon>Viridiplantae</taxon>
        <taxon>Streptophyta</taxon>
        <taxon>Embryophyta</taxon>
        <taxon>Tracheophyta</taxon>
        <taxon>Spermatophyta</taxon>
        <taxon>Magnoliopsida</taxon>
        <taxon>eudicotyledons</taxon>
        <taxon>Gunneridae</taxon>
        <taxon>Pentapetalae</taxon>
        <taxon>rosids</taxon>
        <taxon>fabids</taxon>
        <taxon>Cucurbitales</taxon>
        <taxon>Cucurbitaceae</taxon>
        <taxon>Benincaseae</taxon>
        <taxon>Citrullus</taxon>
    </lineage>
</organism>
<dbReference type="NCBIfam" id="TIGR01615">
    <property type="entry name" value="A_thal_3542"/>
    <property type="match status" value="1"/>
</dbReference>
<proteinExistence type="predicted"/>
<dbReference type="EMBL" id="OZ021742">
    <property type="protein sequence ID" value="CAK9327429.1"/>
    <property type="molecule type" value="Genomic_DNA"/>
</dbReference>
<dbReference type="Proteomes" id="UP001642487">
    <property type="component" value="Chromosome 8"/>
</dbReference>
<feature type="compositionally biased region" description="Acidic residues" evidence="1">
    <location>
        <begin position="46"/>
        <end position="60"/>
    </location>
</feature>
<feature type="compositionally biased region" description="Polar residues" evidence="1">
    <location>
        <begin position="36"/>
        <end position="45"/>
    </location>
</feature>
<dbReference type="PANTHER" id="PTHR31579">
    <property type="entry name" value="OS03G0796600 PROTEIN"/>
    <property type="match status" value="1"/>
</dbReference>
<protein>
    <submittedName>
        <fullName evidence="2">Uncharacterized protein</fullName>
    </submittedName>
</protein>
<evidence type="ECO:0000313" key="2">
    <source>
        <dbReference type="EMBL" id="CAK9327429.1"/>
    </source>
</evidence>
<accession>A0ABP0Z4I4</accession>
<reference evidence="2 3" key="1">
    <citation type="submission" date="2024-03" db="EMBL/GenBank/DDBJ databases">
        <authorList>
            <person name="Gkanogiannis A."/>
            <person name="Becerra Lopez-Lavalle L."/>
        </authorList>
    </citation>
    <scope>NUCLEOTIDE SEQUENCE [LARGE SCALE GENOMIC DNA]</scope>
</reference>
<dbReference type="InterPro" id="IPR006502">
    <property type="entry name" value="PDDEXK-like"/>
</dbReference>